<name>A0A061SEV9_9CHLO</name>
<dbReference type="EMBL" id="GBEZ01001301">
    <property type="protein sequence ID" value="JAC83662.1"/>
    <property type="molecule type" value="Transcribed_RNA"/>
</dbReference>
<organism evidence="1">
    <name type="scientific">Tetraselmis sp. GSL018</name>
    <dbReference type="NCBI Taxonomy" id="582737"/>
    <lineage>
        <taxon>Eukaryota</taxon>
        <taxon>Viridiplantae</taxon>
        <taxon>Chlorophyta</taxon>
        <taxon>core chlorophytes</taxon>
        <taxon>Chlorodendrophyceae</taxon>
        <taxon>Chlorodendrales</taxon>
        <taxon>Chlorodendraceae</taxon>
        <taxon>Tetraselmis</taxon>
    </lineage>
</organism>
<sequence length="148" mass="16466">MSSSSEGFTRLSEFDTWRLMALSSLKISCEARREDLNSQLGRTSLQQDLCPSNSTSWNCAFPCSSVNKERLGSQQTTLESGGTRTSKYPIFDNQGLVSCIDSGLSTNFGSRPRQSYFTWKRVTPSDGSPVATPTSVQYVKKIRKETTR</sequence>
<dbReference type="AlphaFoldDB" id="A0A061SEV9"/>
<reference evidence="1" key="1">
    <citation type="submission" date="2014-05" db="EMBL/GenBank/DDBJ databases">
        <title>The transcriptome of the halophilic microalga Tetraselmis sp. GSL018 isolated from the Great Salt Lake, Utah.</title>
        <authorList>
            <person name="Jinkerson R.E."/>
            <person name="D'Adamo S."/>
            <person name="Posewitz M.C."/>
        </authorList>
    </citation>
    <scope>NUCLEOTIDE SEQUENCE</scope>
    <source>
        <strain evidence="1">GSL018</strain>
    </source>
</reference>
<gene>
    <name evidence="1" type="ORF">TSPGSL018_2812</name>
</gene>
<evidence type="ECO:0000313" key="1">
    <source>
        <dbReference type="EMBL" id="JAC83662.1"/>
    </source>
</evidence>
<accession>A0A061SEV9</accession>
<protein>
    <submittedName>
        <fullName evidence="1">Uncharacterized protein</fullName>
    </submittedName>
</protein>
<proteinExistence type="predicted"/>